<keyword evidence="5" id="KW-0539">Nucleus</keyword>
<dbReference type="InterPro" id="IPR011011">
    <property type="entry name" value="Znf_FYVE_PHD"/>
</dbReference>
<comment type="caution">
    <text evidence="7">The sequence shown here is derived from an EMBL/GenBank/DDBJ whole genome shotgun (WGS) entry which is preliminary data.</text>
</comment>
<dbReference type="EMBL" id="JAEPRC010000144">
    <property type="protein sequence ID" value="KAG2206647.1"/>
    <property type="molecule type" value="Genomic_DNA"/>
</dbReference>
<dbReference type="InterPro" id="IPR013083">
    <property type="entry name" value="Znf_RING/FYVE/PHD"/>
</dbReference>
<keyword evidence="2" id="KW-0479">Metal-binding</keyword>
<evidence type="ECO:0000256" key="2">
    <source>
        <dbReference type="ARBA" id="ARBA00022723"/>
    </source>
</evidence>
<evidence type="ECO:0000313" key="8">
    <source>
        <dbReference type="Proteomes" id="UP000650833"/>
    </source>
</evidence>
<keyword evidence="3" id="KW-0863">Zinc-finger</keyword>
<reference evidence="7" key="1">
    <citation type="submission" date="2020-12" db="EMBL/GenBank/DDBJ databases">
        <title>Metabolic potential, ecology and presence of endohyphal bacteria is reflected in genomic diversity of Mucoromycotina.</title>
        <authorList>
            <person name="Muszewska A."/>
            <person name="Okrasinska A."/>
            <person name="Steczkiewicz K."/>
            <person name="Drgas O."/>
            <person name="Orlowska M."/>
            <person name="Perlinska-Lenart U."/>
            <person name="Aleksandrzak-Piekarczyk T."/>
            <person name="Szatraj K."/>
            <person name="Zielenkiewicz U."/>
            <person name="Pilsyk S."/>
            <person name="Malc E."/>
            <person name="Mieczkowski P."/>
            <person name="Kruszewska J.S."/>
            <person name="Biernat P."/>
            <person name="Pawlowska J."/>
        </authorList>
    </citation>
    <scope>NUCLEOTIDE SEQUENCE</scope>
    <source>
        <strain evidence="7">CBS 226.32</strain>
    </source>
</reference>
<name>A0A8H7V5W8_9FUNG</name>
<evidence type="ECO:0000256" key="1">
    <source>
        <dbReference type="ARBA" id="ARBA00004123"/>
    </source>
</evidence>
<comment type="subcellular location">
    <subcellularLocation>
        <location evidence="1">Nucleus</location>
    </subcellularLocation>
</comment>
<sequence length="270" mass="30514">MRPPSGWALKGKPAVAATPTRRALSHTVLGAISAKFVISNGTSNLPRRTLKANKINFINRKRKASAQTKKPASKVVDTGHYMSQTYGAKRFMIACDHCDEWFHGECICIDEKDSGFIDLYFCDSCSTITGKNNCWKPKYANPVCYSATRIRSQLGYISKYCSDLCGLQRRKDVSFDDNCRINVSVAQLILEKQRCLCVNSFANKQDKQRLLDIRKEKQLVLENAKIIIKKQVLIVYPTTGCGFDFRLTSSDTIWKQNDISTDPNSYQRAD</sequence>
<dbReference type="OrthoDB" id="436852at2759"/>
<dbReference type="PANTHER" id="PTHR46174">
    <property type="entry name" value="CXXC-TYPE ZINC FINGER PROTEIN 1"/>
    <property type="match status" value="1"/>
</dbReference>
<dbReference type="InterPro" id="IPR019787">
    <property type="entry name" value="Znf_PHD-finger"/>
</dbReference>
<dbReference type="SUPFAM" id="SSF57903">
    <property type="entry name" value="FYVE/PHD zinc finger"/>
    <property type="match status" value="1"/>
</dbReference>
<dbReference type="GO" id="GO:0008270">
    <property type="term" value="F:zinc ion binding"/>
    <property type="evidence" value="ECO:0007669"/>
    <property type="project" value="UniProtKB-KW"/>
</dbReference>
<organism evidence="7 8">
    <name type="scientific">Mucor plumbeus</name>
    <dbReference type="NCBI Taxonomy" id="97098"/>
    <lineage>
        <taxon>Eukaryota</taxon>
        <taxon>Fungi</taxon>
        <taxon>Fungi incertae sedis</taxon>
        <taxon>Mucoromycota</taxon>
        <taxon>Mucoromycotina</taxon>
        <taxon>Mucoromycetes</taxon>
        <taxon>Mucorales</taxon>
        <taxon>Mucorineae</taxon>
        <taxon>Mucoraceae</taxon>
        <taxon>Mucor</taxon>
    </lineage>
</organism>
<keyword evidence="8" id="KW-1185">Reference proteome</keyword>
<gene>
    <name evidence="7" type="ORF">INT46_009934</name>
</gene>
<dbReference type="AlphaFoldDB" id="A0A8H7V5W8"/>
<proteinExistence type="predicted"/>
<dbReference type="GO" id="GO:0048188">
    <property type="term" value="C:Set1C/COMPASS complex"/>
    <property type="evidence" value="ECO:0007669"/>
    <property type="project" value="InterPro"/>
</dbReference>
<feature type="domain" description="PHD-type" evidence="6">
    <location>
        <begin position="88"/>
        <end position="125"/>
    </location>
</feature>
<evidence type="ECO:0000256" key="3">
    <source>
        <dbReference type="ARBA" id="ARBA00022771"/>
    </source>
</evidence>
<dbReference type="GO" id="GO:0045893">
    <property type="term" value="P:positive regulation of DNA-templated transcription"/>
    <property type="evidence" value="ECO:0007669"/>
    <property type="project" value="TreeGrafter"/>
</dbReference>
<evidence type="ECO:0000259" key="6">
    <source>
        <dbReference type="Pfam" id="PF00628"/>
    </source>
</evidence>
<dbReference type="PANTHER" id="PTHR46174:SF1">
    <property type="entry name" value="CXXC-TYPE ZINC FINGER PROTEIN 1"/>
    <property type="match status" value="1"/>
</dbReference>
<dbReference type="Gene3D" id="3.30.40.10">
    <property type="entry name" value="Zinc/RING finger domain, C3HC4 (zinc finger)"/>
    <property type="match status" value="1"/>
</dbReference>
<dbReference type="Pfam" id="PF00628">
    <property type="entry name" value="PHD"/>
    <property type="match status" value="1"/>
</dbReference>
<protein>
    <recommendedName>
        <fullName evidence="6">PHD-type domain-containing protein</fullName>
    </recommendedName>
</protein>
<dbReference type="InterPro" id="IPR037869">
    <property type="entry name" value="Spp1/CFP1"/>
</dbReference>
<evidence type="ECO:0000313" key="7">
    <source>
        <dbReference type="EMBL" id="KAG2206647.1"/>
    </source>
</evidence>
<accession>A0A8H7V5W8</accession>
<evidence type="ECO:0000256" key="5">
    <source>
        <dbReference type="ARBA" id="ARBA00023242"/>
    </source>
</evidence>
<evidence type="ECO:0000256" key="4">
    <source>
        <dbReference type="ARBA" id="ARBA00022833"/>
    </source>
</evidence>
<dbReference type="Proteomes" id="UP000650833">
    <property type="component" value="Unassembled WGS sequence"/>
</dbReference>
<keyword evidence="4" id="KW-0862">Zinc</keyword>